<protein>
    <recommendedName>
        <fullName evidence="5">CENP-V/GFA domain-containing protein</fullName>
    </recommendedName>
</protein>
<keyword evidence="4" id="KW-0456">Lyase</keyword>
<dbReference type="Proteomes" id="UP000030651">
    <property type="component" value="Unassembled WGS sequence"/>
</dbReference>
<dbReference type="GO" id="GO:0046872">
    <property type="term" value="F:metal ion binding"/>
    <property type="evidence" value="ECO:0007669"/>
    <property type="project" value="UniProtKB-KW"/>
</dbReference>
<dbReference type="GeneID" id="19275403"/>
<dbReference type="OMA" id="RSNDENY"/>
<evidence type="ECO:0000313" key="7">
    <source>
        <dbReference type="Proteomes" id="UP000030651"/>
    </source>
</evidence>
<dbReference type="OrthoDB" id="5422068at2759"/>
<dbReference type="PANTHER" id="PTHR33337:SF31">
    <property type="entry name" value="DUF636 DOMAIN PROTEIN (AFU_ORTHOLOGUE AFUA_2G12650)"/>
    <property type="match status" value="1"/>
</dbReference>
<evidence type="ECO:0000256" key="4">
    <source>
        <dbReference type="ARBA" id="ARBA00023239"/>
    </source>
</evidence>
<dbReference type="RefSeq" id="XP_007837162.1">
    <property type="nucleotide sequence ID" value="XM_007838971.1"/>
</dbReference>
<dbReference type="InterPro" id="IPR006913">
    <property type="entry name" value="CENP-V/GFA"/>
</dbReference>
<feature type="domain" description="CENP-V/GFA" evidence="5">
    <location>
        <begin position="27"/>
        <end position="134"/>
    </location>
</feature>
<dbReference type="Gene3D" id="3.90.1590.10">
    <property type="entry name" value="glutathione-dependent formaldehyde- activating enzyme (gfa)"/>
    <property type="match status" value="2"/>
</dbReference>
<evidence type="ECO:0000256" key="1">
    <source>
        <dbReference type="ARBA" id="ARBA00005495"/>
    </source>
</evidence>
<keyword evidence="7" id="KW-1185">Reference proteome</keyword>
<evidence type="ECO:0000256" key="2">
    <source>
        <dbReference type="ARBA" id="ARBA00022723"/>
    </source>
</evidence>
<dbReference type="SUPFAM" id="SSF51316">
    <property type="entry name" value="Mss4-like"/>
    <property type="match status" value="2"/>
</dbReference>
<dbReference type="EMBL" id="KI912115">
    <property type="protein sequence ID" value="ETS78328.1"/>
    <property type="molecule type" value="Genomic_DNA"/>
</dbReference>
<dbReference type="eggNOG" id="ENOG502SH4K">
    <property type="taxonomic scope" value="Eukaryota"/>
</dbReference>
<evidence type="ECO:0000259" key="5">
    <source>
        <dbReference type="PROSITE" id="PS51891"/>
    </source>
</evidence>
<gene>
    <name evidence="6" type="ORF">PFICI_10390</name>
</gene>
<keyword evidence="3" id="KW-0862">Zinc</keyword>
<name>W3WWS1_PESFW</name>
<accession>W3WWS1</accession>
<dbReference type="PANTHER" id="PTHR33337">
    <property type="entry name" value="GFA DOMAIN-CONTAINING PROTEIN"/>
    <property type="match status" value="1"/>
</dbReference>
<evidence type="ECO:0000256" key="3">
    <source>
        <dbReference type="ARBA" id="ARBA00022833"/>
    </source>
</evidence>
<evidence type="ECO:0000313" key="6">
    <source>
        <dbReference type="EMBL" id="ETS78328.1"/>
    </source>
</evidence>
<dbReference type="KEGG" id="pfy:PFICI_10390"/>
<proteinExistence type="inferred from homology"/>
<dbReference type="AlphaFoldDB" id="W3WWS1"/>
<organism evidence="6 7">
    <name type="scientific">Pestalotiopsis fici (strain W106-1 / CGMCC3.15140)</name>
    <dbReference type="NCBI Taxonomy" id="1229662"/>
    <lineage>
        <taxon>Eukaryota</taxon>
        <taxon>Fungi</taxon>
        <taxon>Dikarya</taxon>
        <taxon>Ascomycota</taxon>
        <taxon>Pezizomycotina</taxon>
        <taxon>Sordariomycetes</taxon>
        <taxon>Xylariomycetidae</taxon>
        <taxon>Amphisphaeriales</taxon>
        <taxon>Sporocadaceae</taxon>
        <taxon>Pestalotiopsis</taxon>
    </lineage>
</organism>
<keyword evidence="2" id="KW-0479">Metal-binding</keyword>
<dbReference type="Pfam" id="PF04828">
    <property type="entry name" value="GFA"/>
    <property type="match status" value="1"/>
</dbReference>
<dbReference type="PROSITE" id="PS51891">
    <property type="entry name" value="CENP_V_GFA"/>
    <property type="match status" value="1"/>
</dbReference>
<comment type="similarity">
    <text evidence="1">Belongs to the Gfa family.</text>
</comment>
<dbReference type="HOGENOM" id="CLU_038839_1_0_1"/>
<sequence>MADKDHLIKVTNRDKIAPTGPHEQKSFAARCHCSRIRFSVTLATAALPLRAFICHCGACRTSHGTFGSFHIILPPGVAPEWDEGSSREQLAWYKGEYGGDLSFCPTCGTHAGGYSPELDQWAVTWGIFDEKFWQLAFHTCTQSAAGGGMAPWLPEVAGAAVPHVSLGSQDFPNACEPCVGPDGRERLRAECACGGVAFSITRPSQEVIDDEYMGDYVMSSSSAENPTTRSNDENYKWKAFLDMCRDCGRLSGATVVPWILVPRIAITDPPMPPDFQGVGTLKTYQSTRGRVTRGFCGRCGATVLLGTTRRTPSERQAVLNVAMGVLRAPEGVRAEDWTVWRTGNVAWADDARGYDAEFTDALVSGIRNWGVETHGQAVDFPVI</sequence>
<dbReference type="GO" id="GO:0016846">
    <property type="term" value="F:carbon-sulfur lyase activity"/>
    <property type="evidence" value="ECO:0007669"/>
    <property type="project" value="InterPro"/>
</dbReference>
<dbReference type="InterPro" id="IPR011057">
    <property type="entry name" value="Mss4-like_sf"/>
</dbReference>
<dbReference type="InParanoid" id="W3WWS1"/>
<reference evidence="7" key="1">
    <citation type="journal article" date="2015" name="BMC Genomics">
        <title>Genomic and transcriptomic analysis of the endophytic fungus Pestalotiopsis fici reveals its lifestyle and high potential for synthesis of natural products.</title>
        <authorList>
            <person name="Wang X."/>
            <person name="Zhang X."/>
            <person name="Liu L."/>
            <person name="Xiang M."/>
            <person name="Wang W."/>
            <person name="Sun X."/>
            <person name="Che Y."/>
            <person name="Guo L."/>
            <person name="Liu G."/>
            <person name="Guo L."/>
            <person name="Wang C."/>
            <person name="Yin W.B."/>
            <person name="Stadler M."/>
            <person name="Zhang X."/>
            <person name="Liu X."/>
        </authorList>
    </citation>
    <scope>NUCLEOTIDE SEQUENCE [LARGE SCALE GENOMIC DNA]</scope>
    <source>
        <strain evidence="7">W106-1 / CGMCC3.15140</strain>
    </source>
</reference>